<dbReference type="Proteomes" id="UP000771736">
    <property type="component" value="Unassembled WGS sequence"/>
</dbReference>
<accession>A0A930HKX6</accession>
<dbReference type="SUPFAM" id="SSF160631">
    <property type="entry name" value="SMI1/KNR4-like"/>
    <property type="match status" value="1"/>
</dbReference>
<reference evidence="1" key="1">
    <citation type="submission" date="2020-04" db="EMBL/GenBank/DDBJ databases">
        <title>Deep metagenomics examines the oral microbiome during advanced dental caries in children, revealing novel taxa and co-occurrences with host molecules.</title>
        <authorList>
            <person name="Baker J.L."/>
            <person name="Morton J.T."/>
            <person name="Dinis M."/>
            <person name="Alvarez R."/>
            <person name="Tran N.C."/>
            <person name="Knight R."/>
            <person name="Edlund A."/>
        </authorList>
    </citation>
    <scope>NUCLEOTIDE SEQUENCE</scope>
    <source>
        <strain evidence="1">JCVI_44_bin.5</strain>
    </source>
</reference>
<name>A0A930HKX6_9BACT</name>
<dbReference type="Gene3D" id="3.40.1580.10">
    <property type="entry name" value="SMI1/KNR4-like"/>
    <property type="match status" value="1"/>
</dbReference>
<dbReference type="Pfam" id="PF14568">
    <property type="entry name" value="SUKH_6"/>
    <property type="match status" value="1"/>
</dbReference>
<proteinExistence type="predicted"/>
<dbReference type="InterPro" id="IPR037883">
    <property type="entry name" value="Knr4/Smi1-like_sf"/>
</dbReference>
<gene>
    <name evidence="1" type="ORF">HXN26_01740</name>
</gene>
<protein>
    <submittedName>
        <fullName evidence="1">SMI1/KNR4 family protein</fullName>
    </submittedName>
</protein>
<sequence>MDKVNKFKLEIIGTQNSFGDLQTLSSHTFENGRTFPVSYVDFVRKYGYGLTADMFHIYIPMGNYGDSLFVRSAEIRSTYYDDVINGELWFDVAPEVTTSILQNLYPFACSNNGEYLFWDLTSGSNESGEMDIYITDFRGLAMQKVADNLYEAIQKLTDDNQYKELLPYATHPLPNTFRCFDTIE</sequence>
<evidence type="ECO:0000313" key="1">
    <source>
        <dbReference type="EMBL" id="MBF1383571.1"/>
    </source>
</evidence>
<organism evidence="1 2">
    <name type="scientific">Prevotella aurantiaca</name>
    <dbReference type="NCBI Taxonomy" id="596085"/>
    <lineage>
        <taxon>Bacteria</taxon>
        <taxon>Pseudomonadati</taxon>
        <taxon>Bacteroidota</taxon>
        <taxon>Bacteroidia</taxon>
        <taxon>Bacteroidales</taxon>
        <taxon>Prevotellaceae</taxon>
        <taxon>Prevotella</taxon>
    </lineage>
</organism>
<dbReference type="EMBL" id="JABZSJ010000004">
    <property type="protein sequence ID" value="MBF1383571.1"/>
    <property type="molecule type" value="Genomic_DNA"/>
</dbReference>
<evidence type="ECO:0000313" key="2">
    <source>
        <dbReference type="Proteomes" id="UP000771736"/>
    </source>
</evidence>
<comment type="caution">
    <text evidence="1">The sequence shown here is derived from an EMBL/GenBank/DDBJ whole genome shotgun (WGS) entry which is preliminary data.</text>
</comment>
<dbReference type="AlphaFoldDB" id="A0A930HKX6"/>